<name>A0A365XV42_9BACT</name>
<accession>A0A365XV42</accession>
<dbReference type="RefSeq" id="WP_113618770.1">
    <property type="nucleotide sequence ID" value="NZ_QFFJ01000002.1"/>
</dbReference>
<sequence length="279" mass="30437">MRKTVLLLLLCLCSFSDIAAQTPVKCCDDASCRAKAITYATSLSALTKILGRCQQQDSSNVQLLDNLKKRDLKSYQSFISLSKQTATFIHDTLNGTCFADALPDDEANNVFQWLLYMNRATVSSPQFPSSEFCGGLERRLELGQGAADIFSSQVAYTGTLRGYLSYTFAPAGQCGGHLRLMAGPAVFLRGNTFYTTLSSRLAVRITDISVKKIPVGVGNLNVYTEYNTSFVHFNQVAVGAEVQLGPFGLNASLNNELKSARIGFAVGIVLFHQPFNKKP</sequence>
<reference evidence="2 3" key="1">
    <citation type="submission" date="2018-05" db="EMBL/GenBank/DDBJ databases">
        <title>Chitinophaga sp. K3CV102501T nov., isolated from isolated from a monsoon evergreen broad-leaved forest soil.</title>
        <authorList>
            <person name="Lv Y."/>
        </authorList>
    </citation>
    <scope>NUCLEOTIDE SEQUENCE [LARGE SCALE GENOMIC DNA]</scope>
    <source>
        <strain evidence="2 3">GDMCC 1.1325</strain>
    </source>
</reference>
<organism evidence="2 3">
    <name type="scientific">Chitinophaga flava</name>
    <dbReference type="NCBI Taxonomy" id="2259036"/>
    <lineage>
        <taxon>Bacteria</taxon>
        <taxon>Pseudomonadati</taxon>
        <taxon>Bacteroidota</taxon>
        <taxon>Chitinophagia</taxon>
        <taxon>Chitinophagales</taxon>
        <taxon>Chitinophagaceae</taxon>
        <taxon>Chitinophaga</taxon>
    </lineage>
</organism>
<evidence type="ECO:0000313" key="3">
    <source>
        <dbReference type="Proteomes" id="UP000253410"/>
    </source>
</evidence>
<evidence type="ECO:0000256" key="1">
    <source>
        <dbReference type="SAM" id="SignalP"/>
    </source>
</evidence>
<dbReference type="OrthoDB" id="648346at2"/>
<gene>
    <name evidence="2" type="ORF">DF182_26465</name>
</gene>
<feature type="chain" id="PRO_5016679305" description="Outer membrane protein beta-barrel domain-containing protein" evidence="1">
    <location>
        <begin position="20"/>
        <end position="279"/>
    </location>
</feature>
<proteinExistence type="predicted"/>
<keyword evidence="1" id="KW-0732">Signal</keyword>
<dbReference type="AlphaFoldDB" id="A0A365XV42"/>
<dbReference type="Proteomes" id="UP000253410">
    <property type="component" value="Unassembled WGS sequence"/>
</dbReference>
<evidence type="ECO:0008006" key="4">
    <source>
        <dbReference type="Google" id="ProtNLM"/>
    </source>
</evidence>
<keyword evidence="3" id="KW-1185">Reference proteome</keyword>
<comment type="caution">
    <text evidence="2">The sequence shown here is derived from an EMBL/GenBank/DDBJ whole genome shotgun (WGS) entry which is preliminary data.</text>
</comment>
<protein>
    <recommendedName>
        <fullName evidence="4">Outer membrane protein beta-barrel domain-containing protein</fullName>
    </recommendedName>
</protein>
<dbReference type="EMBL" id="QFFJ01000002">
    <property type="protein sequence ID" value="RBL90020.1"/>
    <property type="molecule type" value="Genomic_DNA"/>
</dbReference>
<feature type="signal peptide" evidence="1">
    <location>
        <begin position="1"/>
        <end position="19"/>
    </location>
</feature>
<evidence type="ECO:0000313" key="2">
    <source>
        <dbReference type="EMBL" id="RBL90020.1"/>
    </source>
</evidence>